<evidence type="ECO:0000313" key="1">
    <source>
        <dbReference type="EMBL" id="KKK48540.1"/>
    </source>
</evidence>
<comment type="caution">
    <text evidence="1">The sequence shown here is derived from an EMBL/GenBank/DDBJ whole genome shotgun (WGS) entry which is preliminary data.</text>
</comment>
<accession>A0A0F8WJZ4</accession>
<dbReference type="EMBL" id="LAZR01069012">
    <property type="protein sequence ID" value="KKK48540.1"/>
    <property type="molecule type" value="Genomic_DNA"/>
</dbReference>
<organism evidence="1">
    <name type="scientific">marine sediment metagenome</name>
    <dbReference type="NCBI Taxonomy" id="412755"/>
    <lineage>
        <taxon>unclassified sequences</taxon>
        <taxon>metagenomes</taxon>
        <taxon>ecological metagenomes</taxon>
    </lineage>
</organism>
<dbReference type="AlphaFoldDB" id="A0A0F8WJZ4"/>
<protein>
    <submittedName>
        <fullName evidence="1">Uncharacterized protein</fullName>
    </submittedName>
</protein>
<gene>
    <name evidence="1" type="ORF">LCGC14_3144060</name>
</gene>
<feature type="non-terminal residue" evidence="1">
    <location>
        <position position="99"/>
    </location>
</feature>
<reference evidence="1" key="1">
    <citation type="journal article" date="2015" name="Nature">
        <title>Complex archaea that bridge the gap between prokaryotes and eukaryotes.</title>
        <authorList>
            <person name="Spang A."/>
            <person name="Saw J.H."/>
            <person name="Jorgensen S.L."/>
            <person name="Zaremba-Niedzwiedzka K."/>
            <person name="Martijn J."/>
            <person name="Lind A.E."/>
            <person name="van Eijk R."/>
            <person name="Schleper C."/>
            <person name="Guy L."/>
            <person name="Ettema T.J."/>
        </authorList>
    </citation>
    <scope>NUCLEOTIDE SEQUENCE</scope>
</reference>
<proteinExistence type="predicted"/>
<sequence>MEYRDVDKGSKLIYYIIDNKSQLADMKFLYDYFGGRILYSAEYSDYIDDFTPGVFWFSVFTVIPPGHNRLRVFIGHGISDKPIAKFKPPRHYTAEDYYY</sequence>
<name>A0A0F8WJZ4_9ZZZZ</name>